<dbReference type="RefSeq" id="WP_313832323.1">
    <property type="nucleotide sequence ID" value="NZ_JAQOUE010000001.1"/>
</dbReference>
<keyword evidence="6" id="KW-1185">Reference proteome</keyword>
<name>A0ABU3K6B7_9BACT</name>
<evidence type="ECO:0000256" key="2">
    <source>
        <dbReference type="ARBA" id="ARBA00004818"/>
    </source>
</evidence>
<dbReference type="EMBL" id="JAQOUE010000001">
    <property type="protein sequence ID" value="MDT7041974.1"/>
    <property type="molecule type" value="Genomic_DNA"/>
</dbReference>
<gene>
    <name evidence="5" type="ORF">PPG34_06385</name>
</gene>
<comment type="catalytic activity">
    <reaction evidence="1">
        <text>2-phosphoglycolate + H2O = glycolate + phosphate</text>
        <dbReference type="Rhea" id="RHEA:14369"/>
        <dbReference type="ChEBI" id="CHEBI:15377"/>
        <dbReference type="ChEBI" id="CHEBI:29805"/>
        <dbReference type="ChEBI" id="CHEBI:43474"/>
        <dbReference type="ChEBI" id="CHEBI:58033"/>
        <dbReference type="EC" id="3.1.3.18"/>
    </reaction>
</comment>
<evidence type="ECO:0000313" key="5">
    <source>
        <dbReference type="EMBL" id="MDT7041974.1"/>
    </source>
</evidence>
<evidence type="ECO:0000256" key="4">
    <source>
        <dbReference type="ARBA" id="ARBA00013078"/>
    </source>
</evidence>
<proteinExistence type="inferred from homology"/>
<accession>A0ABU3K6B7</accession>
<keyword evidence="5" id="KW-0378">Hydrolase</keyword>
<reference evidence="5 6" key="1">
    <citation type="journal article" date="2023" name="ISME J.">
        <title>Cultivation and genomic characterization of novel and ubiquitous marine nitrite-oxidizing bacteria from the Nitrospirales.</title>
        <authorList>
            <person name="Mueller A.J."/>
            <person name="Daebeler A."/>
            <person name="Herbold C.W."/>
            <person name="Kirkegaard R.H."/>
            <person name="Daims H."/>
        </authorList>
    </citation>
    <scope>NUCLEOTIDE SEQUENCE [LARGE SCALE GENOMIC DNA]</scope>
    <source>
        <strain evidence="5 6">EB</strain>
    </source>
</reference>
<dbReference type="SFLD" id="SFLDG01129">
    <property type="entry name" value="C1.5:_HAD__Beta-PGM__Phosphata"/>
    <property type="match status" value="1"/>
</dbReference>
<dbReference type="PANTHER" id="PTHR43434:SF1">
    <property type="entry name" value="PHOSPHOGLYCOLATE PHOSPHATASE"/>
    <property type="match status" value="1"/>
</dbReference>
<dbReference type="GO" id="GO:0016787">
    <property type="term" value="F:hydrolase activity"/>
    <property type="evidence" value="ECO:0007669"/>
    <property type="project" value="UniProtKB-KW"/>
</dbReference>
<dbReference type="InterPro" id="IPR036412">
    <property type="entry name" value="HAD-like_sf"/>
</dbReference>
<evidence type="ECO:0000256" key="3">
    <source>
        <dbReference type="ARBA" id="ARBA00006171"/>
    </source>
</evidence>
<protein>
    <recommendedName>
        <fullName evidence="4">phosphoglycolate phosphatase</fullName>
        <ecNumber evidence="4">3.1.3.18</ecNumber>
    </recommendedName>
</protein>
<evidence type="ECO:0000313" key="6">
    <source>
        <dbReference type="Proteomes" id="UP001250932"/>
    </source>
</evidence>
<dbReference type="SFLD" id="SFLDS00003">
    <property type="entry name" value="Haloacid_Dehalogenase"/>
    <property type="match status" value="1"/>
</dbReference>
<comment type="caution">
    <text evidence="5">The sequence shown here is derived from an EMBL/GenBank/DDBJ whole genome shotgun (WGS) entry which is preliminary data.</text>
</comment>
<dbReference type="PANTHER" id="PTHR43434">
    <property type="entry name" value="PHOSPHOGLYCOLATE PHOSPHATASE"/>
    <property type="match status" value="1"/>
</dbReference>
<comment type="similarity">
    <text evidence="3">Belongs to the HAD-like hydrolase superfamily. CbbY/CbbZ/Gph/YieH family.</text>
</comment>
<evidence type="ECO:0000256" key="1">
    <source>
        <dbReference type="ARBA" id="ARBA00000830"/>
    </source>
</evidence>
<sequence length="237" mass="26896">MDISKVRAILFDLDGTLYYQPPLRMLMGFELSTLPLTMGSLAKTRSVLEVIKQFRTIREELRHLGNPSECLKEIQYQQASKVVGVKAEEVKRIVEEWMYHRPLKYLKWCRRMGAISFFTEAQRRGIKIGVFSDYPAQEKLEALELESFVQLVLCATDKEINAFKPHPRGFLRACECWGLPPQEVLYVGDRPEVDGKGALAAGMPCMMVGGTFQRPSQGSVSEENISSFRGLQQLLSS</sequence>
<dbReference type="EC" id="3.1.3.18" evidence="4"/>
<dbReference type="InterPro" id="IPR050155">
    <property type="entry name" value="HAD-like_hydrolase_sf"/>
</dbReference>
<dbReference type="InterPro" id="IPR006439">
    <property type="entry name" value="HAD-SF_hydro_IA"/>
</dbReference>
<dbReference type="NCBIfam" id="TIGR01549">
    <property type="entry name" value="HAD-SF-IA-v1"/>
    <property type="match status" value="1"/>
</dbReference>
<dbReference type="InterPro" id="IPR023214">
    <property type="entry name" value="HAD_sf"/>
</dbReference>
<dbReference type="Pfam" id="PF00702">
    <property type="entry name" value="Hydrolase"/>
    <property type="match status" value="1"/>
</dbReference>
<comment type="pathway">
    <text evidence="2">Organic acid metabolism; glycolate biosynthesis; glycolate from 2-phosphoglycolate: step 1/1.</text>
</comment>
<dbReference type="Proteomes" id="UP001250932">
    <property type="component" value="Unassembled WGS sequence"/>
</dbReference>
<dbReference type="Gene3D" id="3.40.50.1000">
    <property type="entry name" value="HAD superfamily/HAD-like"/>
    <property type="match status" value="1"/>
</dbReference>
<dbReference type="SUPFAM" id="SSF56784">
    <property type="entry name" value="HAD-like"/>
    <property type="match status" value="1"/>
</dbReference>
<organism evidence="5 6">
    <name type="scientific">Candidatus Nitronereus thalassa</name>
    <dbReference type="NCBI Taxonomy" id="3020898"/>
    <lineage>
        <taxon>Bacteria</taxon>
        <taxon>Pseudomonadati</taxon>
        <taxon>Nitrospirota</taxon>
        <taxon>Nitrospiria</taxon>
        <taxon>Nitrospirales</taxon>
        <taxon>Nitrospiraceae</taxon>
        <taxon>Candidatus Nitronereus</taxon>
    </lineage>
</organism>
<dbReference type="PRINTS" id="PR00413">
    <property type="entry name" value="HADHALOGNASE"/>
</dbReference>